<dbReference type="EMBL" id="FXAY01000004">
    <property type="protein sequence ID" value="SMG40318.1"/>
    <property type="molecule type" value="Genomic_DNA"/>
</dbReference>
<accession>A0A1X7KH56</accession>
<name>A0A1X7KH56_9MICO</name>
<dbReference type="PANTHER" id="PTHR43433:SF5">
    <property type="entry name" value="AB HYDROLASE-1 DOMAIN-CONTAINING PROTEIN"/>
    <property type="match status" value="1"/>
</dbReference>
<proteinExistence type="predicted"/>
<feature type="domain" description="AB hydrolase-1" evidence="1">
    <location>
        <begin position="35"/>
        <end position="257"/>
    </location>
</feature>
<dbReference type="Gene3D" id="3.40.50.1820">
    <property type="entry name" value="alpha/beta hydrolase"/>
    <property type="match status" value="1"/>
</dbReference>
<dbReference type="RefSeq" id="WP_176223350.1">
    <property type="nucleotide sequence ID" value="NZ_FXAY01000004.1"/>
</dbReference>
<gene>
    <name evidence="2" type="ORF">SAMN06296010_2475</name>
</gene>
<dbReference type="InterPro" id="IPR050471">
    <property type="entry name" value="AB_hydrolase"/>
</dbReference>
<dbReference type="AlphaFoldDB" id="A0A1X7KH56"/>
<dbReference type="GO" id="GO:0004806">
    <property type="term" value="F:triacylglycerol lipase activity"/>
    <property type="evidence" value="ECO:0007669"/>
    <property type="project" value="TreeGrafter"/>
</dbReference>
<dbReference type="InterPro" id="IPR000073">
    <property type="entry name" value="AB_hydrolase_1"/>
</dbReference>
<sequence length="283" mass="30270">MTFGGLTLPASLTVFSIDGLTAFRATPVGPERGVVLFVPGFTGSKEDHRFLVDLAARRGWDPYSYSQRGQADSIAPHGVDEYSLDKLAADAVAVAESIGRGRPVHLVGHSLGGLVARAAAILRPSVFADLTMLCSGPGGQGTEHHRDDAAFVARHGTLAWWEHNNPLGARNEDEVFVRDRAAASSDDNFLAMAAILRDTPDSSDALRHTGLPVLVAHGDSDDAWPIASQLAMARRVGARYEIIPNAGHLPNIDNPEYTTELLDGFWSQRPGAQDPSTNDKGES</sequence>
<dbReference type="Pfam" id="PF12697">
    <property type="entry name" value="Abhydrolase_6"/>
    <property type="match status" value="1"/>
</dbReference>
<organism evidence="2 3">
    <name type="scientific">Agreia pratensis</name>
    <dbReference type="NCBI Taxonomy" id="150121"/>
    <lineage>
        <taxon>Bacteria</taxon>
        <taxon>Bacillati</taxon>
        <taxon>Actinomycetota</taxon>
        <taxon>Actinomycetes</taxon>
        <taxon>Micrococcales</taxon>
        <taxon>Microbacteriaceae</taxon>
        <taxon>Agreia</taxon>
    </lineage>
</organism>
<dbReference type="SUPFAM" id="SSF53474">
    <property type="entry name" value="alpha/beta-Hydrolases"/>
    <property type="match status" value="1"/>
</dbReference>
<keyword evidence="3" id="KW-1185">Reference proteome</keyword>
<reference evidence="3" key="1">
    <citation type="submission" date="2017-04" db="EMBL/GenBank/DDBJ databases">
        <authorList>
            <person name="Varghese N."/>
            <person name="Submissions S."/>
        </authorList>
    </citation>
    <scope>NUCLEOTIDE SEQUENCE [LARGE SCALE GENOMIC DNA]</scope>
    <source>
        <strain evidence="3">VKM Ac-2510</strain>
    </source>
</reference>
<dbReference type="GO" id="GO:0046503">
    <property type="term" value="P:glycerolipid catabolic process"/>
    <property type="evidence" value="ECO:0007669"/>
    <property type="project" value="TreeGrafter"/>
</dbReference>
<dbReference type="PANTHER" id="PTHR43433">
    <property type="entry name" value="HYDROLASE, ALPHA/BETA FOLD FAMILY PROTEIN"/>
    <property type="match status" value="1"/>
</dbReference>
<evidence type="ECO:0000313" key="2">
    <source>
        <dbReference type="EMBL" id="SMG40318.1"/>
    </source>
</evidence>
<evidence type="ECO:0000313" key="3">
    <source>
        <dbReference type="Proteomes" id="UP000193244"/>
    </source>
</evidence>
<protein>
    <submittedName>
        <fullName evidence="2">Pimeloyl-ACP methyl ester carboxylesterase</fullName>
    </submittedName>
</protein>
<dbReference type="InterPro" id="IPR029058">
    <property type="entry name" value="AB_hydrolase_fold"/>
</dbReference>
<evidence type="ECO:0000259" key="1">
    <source>
        <dbReference type="Pfam" id="PF12697"/>
    </source>
</evidence>
<dbReference type="STRING" id="150121.SAMN06296010_2475"/>
<dbReference type="Proteomes" id="UP000193244">
    <property type="component" value="Unassembled WGS sequence"/>
</dbReference>